<sequence length="330" mass="34438">MNLREIGEFGLIGRIASRVTTGPAVRIGIGDDAAATEPTPGRLILTTSDMLVEGVHFDLSFTDPYRLGRKSLAVNLSDIAAMGGEPRDFLLSLAIPPGLSVEFLDRFAEGMLSLADEHAVALVGGDTCRSPAGLVISVTLHGEQQPDSIVRRHGARPDDRLFITGTVGDSAMGLELLRRGEREGWAVERHLDPSPRVAAGRALAAAGLATAMIDVSDGVVADLGHILEQSGCGARVEAALLPRSPFFREEAGRVASSPDLLALTGGEDYELLFSVRAEREHEVAAVLRGTGTTATAIGSITAGSGVTVVAADGAELALPRGGYNHFANGM</sequence>
<comment type="catalytic activity">
    <reaction evidence="2">
        <text>thiamine phosphate + ATP = thiamine diphosphate + ADP</text>
        <dbReference type="Rhea" id="RHEA:15913"/>
        <dbReference type="ChEBI" id="CHEBI:30616"/>
        <dbReference type="ChEBI" id="CHEBI:37575"/>
        <dbReference type="ChEBI" id="CHEBI:58937"/>
        <dbReference type="ChEBI" id="CHEBI:456216"/>
        <dbReference type="EC" id="2.7.4.16"/>
    </reaction>
</comment>
<dbReference type="Proteomes" id="UP000057609">
    <property type="component" value="Chromosome"/>
</dbReference>
<dbReference type="CDD" id="cd02194">
    <property type="entry name" value="ThiL"/>
    <property type="match status" value="1"/>
</dbReference>
<dbReference type="Pfam" id="PF02769">
    <property type="entry name" value="AIRS_C"/>
    <property type="match status" value="1"/>
</dbReference>
<keyword evidence="2" id="KW-0479">Metal-binding</keyword>
<reference evidence="5 6" key="1">
    <citation type="journal article" date="2015" name="Genome Announc.">
        <title>Complete Genome of Geobacter pickeringii G13T, a Metal-Reducing Isolate from Sedimentary Kaolin Deposits.</title>
        <authorList>
            <person name="Badalamenti J.P."/>
            <person name="Bond D.R."/>
        </authorList>
    </citation>
    <scope>NUCLEOTIDE SEQUENCE [LARGE SCALE GENOMIC DNA]</scope>
    <source>
        <strain evidence="5 6">G13</strain>
    </source>
</reference>
<evidence type="ECO:0000256" key="1">
    <source>
        <dbReference type="ARBA" id="ARBA00022977"/>
    </source>
</evidence>
<evidence type="ECO:0000259" key="4">
    <source>
        <dbReference type="Pfam" id="PF02769"/>
    </source>
</evidence>
<dbReference type="GO" id="GO:0005524">
    <property type="term" value="F:ATP binding"/>
    <property type="evidence" value="ECO:0007669"/>
    <property type="project" value="UniProtKB-UniRule"/>
</dbReference>
<dbReference type="GO" id="GO:0009030">
    <property type="term" value="F:thiamine-phosphate kinase activity"/>
    <property type="evidence" value="ECO:0007669"/>
    <property type="project" value="UniProtKB-UniRule"/>
</dbReference>
<feature type="binding site" evidence="2">
    <location>
        <position position="49"/>
    </location>
    <ligand>
        <name>Mg(2+)</name>
        <dbReference type="ChEBI" id="CHEBI:18420"/>
        <label>1</label>
    </ligand>
</feature>
<dbReference type="EC" id="2.7.4.16" evidence="2"/>
<feature type="binding site" evidence="2">
    <location>
        <position position="216"/>
    </location>
    <ligand>
        <name>ATP</name>
        <dbReference type="ChEBI" id="CHEBI:30616"/>
    </ligand>
</feature>
<feature type="binding site" evidence="2">
    <location>
        <position position="32"/>
    </location>
    <ligand>
        <name>Mg(2+)</name>
        <dbReference type="ChEBI" id="CHEBI:18420"/>
        <label>3</label>
    </ligand>
</feature>
<feature type="binding site" evidence="2">
    <location>
        <position position="48"/>
    </location>
    <ligand>
        <name>Mg(2+)</name>
        <dbReference type="ChEBI" id="CHEBI:18420"/>
        <label>1</label>
    </ligand>
</feature>
<evidence type="ECO:0000313" key="5">
    <source>
        <dbReference type="EMBL" id="AJE04445.1"/>
    </source>
</evidence>
<evidence type="ECO:0000259" key="3">
    <source>
        <dbReference type="Pfam" id="PF00586"/>
    </source>
</evidence>
<keyword evidence="1 2" id="KW-0784">Thiamine biosynthesis</keyword>
<dbReference type="SUPFAM" id="SSF55326">
    <property type="entry name" value="PurM N-terminal domain-like"/>
    <property type="match status" value="1"/>
</dbReference>
<dbReference type="HOGENOM" id="CLU_046964_1_1_7"/>
<dbReference type="KEGG" id="gpi:GPICK_14740"/>
<dbReference type="STRING" id="345632.GPICK_14740"/>
<accession>A0A0B5BJ01</accession>
<dbReference type="GO" id="GO:0009229">
    <property type="term" value="P:thiamine diphosphate biosynthetic process"/>
    <property type="evidence" value="ECO:0007669"/>
    <property type="project" value="UniProtKB-UniRule"/>
</dbReference>
<feature type="binding site" evidence="2">
    <location>
        <position position="78"/>
    </location>
    <ligand>
        <name>Mg(2+)</name>
        <dbReference type="ChEBI" id="CHEBI:18420"/>
        <label>2</label>
    </ligand>
</feature>
<dbReference type="InterPro" id="IPR036676">
    <property type="entry name" value="PurM-like_C_sf"/>
</dbReference>
<feature type="binding site" evidence="2">
    <location>
        <position position="49"/>
    </location>
    <ligand>
        <name>Mg(2+)</name>
        <dbReference type="ChEBI" id="CHEBI:18420"/>
        <label>2</label>
    </ligand>
</feature>
<dbReference type="HAMAP" id="MF_02128">
    <property type="entry name" value="TMP_kinase"/>
    <property type="match status" value="1"/>
</dbReference>
<name>A0A0B5BJ01_9BACT</name>
<keyword evidence="2 5" id="KW-0418">Kinase</keyword>
<feature type="binding site" evidence="2">
    <location>
        <position position="78"/>
    </location>
    <ligand>
        <name>Mg(2+)</name>
        <dbReference type="ChEBI" id="CHEBI:18420"/>
        <label>4</label>
    </ligand>
</feature>
<keyword evidence="2" id="KW-0808">Transferase</keyword>
<dbReference type="SUPFAM" id="SSF56042">
    <property type="entry name" value="PurM C-terminal domain-like"/>
    <property type="match status" value="1"/>
</dbReference>
<dbReference type="UniPathway" id="UPA00060">
    <property type="reaction ID" value="UER00142"/>
</dbReference>
<feature type="binding site" evidence="2">
    <location>
        <position position="323"/>
    </location>
    <ligand>
        <name>substrate</name>
    </ligand>
</feature>
<feature type="binding site" evidence="2">
    <location>
        <position position="78"/>
    </location>
    <ligand>
        <name>Mg(2+)</name>
        <dbReference type="ChEBI" id="CHEBI:18420"/>
        <label>3</label>
    </ligand>
</feature>
<dbReference type="NCBIfam" id="TIGR01379">
    <property type="entry name" value="thiL"/>
    <property type="match status" value="1"/>
</dbReference>
<dbReference type="Gene3D" id="3.30.1330.10">
    <property type="entry name" value="PurM-like, N-terminal domain"/>
    <property type="match status" value="1"/>
</dbReference>
<organism evidence="5 6">
    <name type="scientific">Geobacter pickeringii</name>
    <dbReference type="NCBI Taxonomy" id="345632"/>
    <lineage>
        <taxon>Bacteria</taxon>
        <taxon>Pseudomonadati</taxon>
        <taxon>Thermodesulfobacteriota</taxon>
        <taxon>Desulfuromonadia</taxon>
        <taxon>Geobacterales</taxon>
        <taxon>Geobacteraceae</taxon>
        <taxon>Geobacter</taxon>
    </lineage>
</organism>
<comment type="similarity">
    <text evidence="2">Belongs to the thiamine-monophosphate kinase family.</text>
</comment>
<feature type="binding site" evidence="2">
    <location>
        <position position="267"/>
    </location>
    <ligand>
        <name>substrate</name>
    </ligand>
</feature>
<dbReference type="OrthoDB" id="9802811at2"/>
<feature type="binding site" evidence="2">
    <location>
        <position position="152"/>
    </location>
    <ligand>
        <name>ATP</name>
        <dbReference type="ChEBI" id="CHEBI:30616"/>
    </ligand>
</feature>
<gene>
    <name evidence="2" type="primary">thiL</name>
    <name evidence="5" type="ORF">GPICK_14740</name>
</gene>
<dbReference type="Pfam" id="PF00586">
    <property type="entry name" value="AIRS"/>
    <property type="match status" value="1"/>
</dbReference>
<dbReference type="EMBL" id="CP009788">
    <property type="protein sequence ID" value="AJE04445.1"/>
    <property type="molecule type" value="Genomic_DNA"/>
</dbReference>
<feature type="binding site" evidence="2">
    <location>
        <position position="47"/>
    </location>
    <ligand>
        <name>Mg(2+)</name>
        <dbReference type="ChEBI" id="CHEBI:18420"/>
        <label>4</label>
    </ligand>
</feature>
<feature type="binding site" evidence="2">
    <location>
        <position position="56"/>
    </location>
    <ligand>
        <name>substrate</name>
    </ligand>
</feature>
<dbReference type="InterPro" id="IPR006283">
    <property type="entry name" value="ThiL-like"/>
</dbReference>
<dbReference type="InterPro" id="IPR016188">
    <property type="entry name" value="PurM-like_N"/>
</dbReference>
<feature type="binding site" evidence="2">
    <location>
        <position position="32"/>
    </location>
    <ligand>
        <name>Mg(2+)</name>
        <dbReference type="ChEBI" id="CHEBI:18420"/>
        <label>4</label>
    </ligand>
</feature>
<comment type="caution">
    <text evidence="2">Lacks conserved residue(s) required for the propagation of feature annotation.</text>
</comment>
<evidence type="ECO:0000313" key="6">
    <source>
        <dbReference type="Proteomes" id="UP000057609"/>
    </source>
</evidence>
<feature type="binding site" evidence="2">
    <location>
        <position position="217"/>
    </location>
    <ligand>
        <name>Mg(2+)</name>
        <dbReference type="ChEBI" id="CHEBI:18420"/>
        <label>5</label>
    </ligand>
</feature>
<comment type="function">
    <text evidence="2">Catalyzes the ATP-dependent phosphorylation of thiamine-monophosphate (TMP) to form thiamine-pyrophosphate (TPP), the active form of vitamin B1.</text>
</comment>
<dbReference type="InterPro" id="IPR036921">
    <property type="entry name" value="PurM-like_N_sf"/>
</dbReference>
<dbReference type="RefSeq" id="WP_039744458.1">
    <property type="nucleotide sequence ID" value="NZ_CP009788.1"/>
</dbReference>
<keyword evidence="2" id="KW-0460">Magnesium</keyword>
<dbReference type="InterPro" id="IPR010918">
    <property type="entry name" value="PurM-like_C_dom"/>
</dbReference>
<feature type="binding site" evidence="2">
    <location>
        <begin position="125"/>
        <end position="126"/>
    </location>
    <ligand>
        <name>ATP</name>
        <dbReference type="ChEBI" id="CHEBI:30616"/>
    </ligand>
</feature>
<dbReference type="AlphaFoldDB" id="A0A0B5BJ01"/>
<dbReference type="GO" id="GO:0000287">
    <property type="term" value="F:magnesium ion binding"/>
    <property type="evidence" value="ECO:0007669"/>
    <property type="project" value="UniProtKB-UniRule"/>
</dbReference>
<feature type="binding site" evidence="2">
    <location>
        <position position="126"/>
    </location>
    <ligand>
        <name>Mg(2+)</name>
        <dbReference type="ChEBI" id="CHEBI:18420"/>
        <label>1</label>
    </ligand>
</feature>
<dbReference type="PANTHER" id="PTHR30270">
    <property type="entry name" value="THIAMINE-MONOPHOSPHATE KINASE"/>
    <property type="match status" value="1"/>
</dbReference>
<dbReference type="PANTHER" id="PTHR30270:SF0">
    <property type="entry name" value="THIAMINE-MONOPHOSPHATE KINASE"/>
    <property type="match status" value="1"/>
</dbReference>
<feature type="domain" description="PurM-like C-terminal" evidence="4">
    <location>
        <begin position="156"/>
        <end position="309"/>
    </location>
</feature>
<comment type="pathway">
    <text evidence="2">Cofactor biosynthesis; thiamine diphosphate biosynthesis; thiamine diphosphate from thiamine phosphate: step 1/1.</text>
</comment>
<dbReference type="PIRSF" id="PIRSF005303">
    <property type="entry name" value="Thiam_monoph_kin"/>
    <property type="match status" value="1"/>
</dbReference>
<evidence type="ECO:0000256" key="2">
    <source>
        <dbReference type="HAMAP-Rule" id="MF_02128"/>
    </source>
</evidence>
<dbReference type="Gene3D" id="3.90.650.10">
    <property type="entry name" value="PurM-like C-terminal domain"/>
    <property type="match status" value="1"/>
</dbReference>
<protein>
    <recommendedName>
        <fullName evidence="2">Thiamine-monophosphate kinase</fullName>
        <shortName evidence="2">TMP kinase</shortName>
        <shortName evidence="2">Thiamine-phosphate kinase</shortName>
        <ecNumber evidence="2">2.7.4.16</ecNumber>
    </recommendedName>
</protein>
<proteinExistence type="inferred from homology"/>
<keyword evidence="2" id="KW-0547">Nucleotide-binding</keyword>
<keyword evidence="6" id="KW-1185">Reference proteome</keyword>
<feature type="binding site" evidence="2">
    <location>
        <position position="214"/>
    </location>
    <ligand>
        <name>Mg(2+)</name>
        <dbReference type="ChEBI" id="CHEBI:18420"/>
        <label>3</label>
    </ligand>
</feature>
<comment type="miscellaneous">
    <text evidence="2">Reaction mechanism of ThiL seems to utilize a direct, inline transfer of the gamma-phosphate of ATP to TMP rather than a phosphorylated enzyme intermediate.</text>
</comment>
<keyword evidence="2" id="KW-0067">ATP-binding</keyword>
<feature type="domain" description="PurM-like N-terminal" evidence="3">
    <location>
        <begin position="30"/>
        <end position="142"/>
    </location>
</feature>
<dbReference type="GO" id="GO:0009228">
    <property type="term" value="P:thiamine biosynthetic process"/>
    <property type="evidence" value="ECO:0007669"/>
    <property type="project" value="UniProtKB-KW"/>
</dbReference>